<accession>A0ACB9MDB0</accession>
<dbReference type="Proteomes" id="UP001057402">
    <property type="component" value="Chromosome 10"/>
</dbReference>
<name>A0ACB9MDB0_9MYRT</name>
<comment type="caution">
    <text evidence="1">The sequence shown here is derived from an EMBL/GenBank/DDBJ whole genome shotgun (WGS) entry which is preliminary data.</text>
</comment>
<organism evidence="1 2">
    <name type="scientific">Melastoma candidum</name>
    <dbReference type="NCBI Taxonomy" id="119954"/>
    <lineage>
        <taxon>Eukaryota</taxon>
        <taxon>Viridiplantae</taxon>
        <taxon>Streptophyta</taxon>
        <taxon>Embryophyta</taxon>
        <taxon>Tracheophyta</taxon>
        <taxon>Spermatophyta</taxon>
        <taxon>Magnoliopsida</taxon>
        <taxon>eudicotyledons</taxon>
        <taxon>Gunneridae</taxon>
        <taxon>Pentapetalae</taxon>
        <taxon>rosids</taxon>
        <taxon>malvids</taxon>
        <taxon>Myrtales</taxon>
        <taxon>Melastomataceae</taxon>
        <taxon>Melastomatoideae</taxon>
        <taxon>Melastomateae</taxon>
        <taxon>Melastoma</taxon>
    </lineage>
</organism>
<evidence type="ECO:0000313" key="2">
    <source>
        <dbReference type="Proteomes" id="UP001057402"/>
    </source>
</evidence>
<protein>
    <submittedName>
        <fullName evidence="1">Uncharacterized protein</fullName>
    </submittedName>
</protein>
<gene>
    <name evidence="1" type="ORF">MLD38_035316</name>
</gene>
<reference evidence="2" key="1">
    <citation type="journal article" date="2023" name="Front. Plant Sci.">
        <title>Chromosomal-level genome assembly of Melastoma candidum provides insights into trichome evolution.</title>
        <authorList>
            <person name="Zhong Y."/>
            <person name="Wu W."/>
            <person name="Sun C."/>
            <person name="Zou P."/>
            <person name="Liu Y."/>
            <person name="Dai S."/>
            <person name="Zhou R."/>
        </authorList>
    </citation>
    <scope>NUCLEOTIDE SEQUENCE [LARGE SCALE GENOMIC DNA]</scope>
</reference>
<keyword evidence="2" id="KW-1185">Reference proteome</keyword>
<dbReference type="EMBL" id="CM042889">
    <property type="protein sequence ID" value="KAI4321998.1"/>
    <property type="molecule type" value="Genomic_DNA"/>
</dbReference>
<evidence type="ECO:0000313" key="1">
    <source>
        <dbReference type="EMBL" id="KAI4321998.1"/>
    </source>
</evidence>
<sequence length="230" mass="25553">MASSSDPWVKEYQEVAKLAEEINGMISELNVLSKSGPDSLRHASAIRRKITILSTKIEGLQSALTKLSKPVSEKEMNRRKDMLLNLRGKVSQMASQVHMSNFARDSLLGPEIKPADVMAQTAGLDNQGIVGLQRQIMREQDEGLDKLEVTVVSTKHIALAVNEELDLHSRLIDNLDQHVDVTDSRLRRVQKNLAILNRRTKGGCTCLCMILSVVGIVILVVAIYLLVKYL</sequence>
<proteinExistence type="predicted"/>